<dbReference type="Proteomes" id="UP001162501">
    <property type="component" value="Chromosome 25"/>
</dbReference>
<evidence type="ECO:0000313" key="2">
    <source>
        <dbReference type="Proteomes" id="UP001162501"/>
    </source>
</evidence>
<protein>
    <submittedName>
        <fullName evidence="1">Uncharacterized protein</fullName>
    </submittedName>
</protein>
<sequence length="123" mass="12930">MGPGGPGDLRGSHSSESAEDLTLATSSWISALPIISALADLKTEGNSEPVNLWDPEPSPPPPTPQALQHSLPVRSVSFATAVCPESILYHVQPAAATTSNSNTQFHPASMQRLAYAMLHPLHA</sequence>
<organism evidence="1 2">
    <name type="scientific">Rangifer tarandus platyrhynchus</name>
    <name type="common">Svalbard reindeer</name>
    <dbReference type="NCBI Taxonomy" id="3082113"/>
    <lineage>
        <taxon>Eukaryota</taxon>
        <taxon>Metazoa</taxon>
        <taxon>Chordata</taxon>
        <taxon>Craniata</taxon>
        <taxon>Vertebrata</taxon>
        <taxon>Euteleostomi</taxon>
        <taxon>Mammalia</taxon>
        <taxon>Eutheria</taxon>
        <taxon>Laurasiatheria</taxon>
        <taxon>Artiodactyla</taxon>
        <taxon>Ruminantia</taxon>
        <taxon>Pecora</taxon>
        <taxon>Cervidae</taxon>
        <taxon>Odocoileinae</taxon>
        <taxon>Rangifer</taxon>
    </lineage>
</organism>
<proteinExistence type="predicted"/>
<dbReference type="EMBL" id="OX596109">
    <property type="protein sequence ID" value="CAN0305066.1"/>
    <property type="molecule type" value="Genomic_DNA"/>
</dbReference>
<reference evidence="1" key="2">
    <citation type="submission" date="2025-03" db="EMBL/GenBank/DDBJ databases">
        <authorList>
            <consortium name="ELIXIR-Norway"/>
            <consortium name="Elixir Norway"/>
        </authorList>
    </citation>
    <scope>NUCLEOTIDE SEQUENCE</scope>
</reference>
<evidence type="ECO:0000313" key="1">
    <source>
        <dbReference type="EMBL" id="CAN0305066.1"/>
    </source>
</evidence>
<name>A0AC59Z882_RANTA</name>
<accession>A0AC59Z882</accession>
<gene>
    <name evidence="1" type="ORF">MRATA1EN22A_LOCUS15299</name>
</gene>
<reference evidence="1" key="1">
    <citation type="submission" date="2023-05" db="EMBL/GenBank/DDBJ databases">
        <authorList>
            <consortium name="ELIXIR-Norway"/>
        </authorList>
    </citation>
    <scope>NUCLEOTIDE SEQUENCE</scope>
</reference>